<sequence>MKDADNGSGAQSSGLSPRHPVEFGGSVYGNGNPEHPQMNHFDELPRRHRNHAIEDKAITAFQARLEESGAFILQGTDRKDYGTDCQIEASANGCATNARVHVQLKGTERALNANGSLSVEVDRTNLNYLLMQPYSVYVAYHVPTRSLRICAAESVARHYGHGGTNWTDQETLTVSFVEELTVERLCRLADLARAWSRSSRDRRVGEVGAAAPDIHVPDDPALTRTLLVELHEQNSDDVISAGFTKFAAALGVGSDEMGICYMSEINLGMDGMCQHPERIEEAIRFFRARLSDGRHRVSALHYTIGNAFHALHNEQEAKCAFEAALAAPALAADPELAAQIHKNLGSSCALLGDQDAAVGHYHDALRLNPELAEAHTALGIHFVRLGRYEDALHHLDQVVFSNQNQGRTSTVIGWRANVLFNLGDGRAAFREINGLLTQADRFRCIWPWCRRLVAAFGRSSVHNARQALPFWQRYVRAHPEDPIGRYELLMSSFYLRGRGVSIEKTYSEFRQDFDQHIPHIDADNAALPWDRLGHWAQDDEDWAEAERCFRKAHELAGGEYGYCLAIALKQLGRFDESVPLLLEQAQTIQPDAMSWFQLAASYASLRCWPEAVDAYERALALDPDHDLAWFDLGGAHWNSGDLPTAAEVWASAITRFPDHEFAAKLKRDLPLLFGDPDTGQTSDNAR</sequence>
<reference evidence="4 5" key="1">
    <citation type="submission" date="2024-01" db="EMBL/GenBank/DDBJ databases">
        <title>The diversity of rhizobia nodulating Mimosa spp. in eleven states of Brazil covering several biomes is determined by host plant, location, and edaphic factors.</title>
        <authorList>
            <person name="Rouws L."/>
            <person name="Barauna A."/>
            <person name="Beukes C."/>
            <person name="De Faria S.M."/>
            <person name="Gross E."/>
            <person name="Dos Reis Junior F.B."/>
            <person name="Simon M."/>
            <person name="Maluk M."/>
            <person name="Odee D.W."/>
            <person name="Kenicer G."/>
            <person name="Young J.P.W."/>
            <person name="Reis V.M."/>
            <person name="Zilli J."/>
            <person name="James E.K."/>
        </authorList>
    </citation>
    <scope>NUCLEOTIDE SEQUENCE [LARGE SCALE GENOMIC DNA]</scope>
    <source>
        <strain evidence="4 5">JPY77</strain>
    </source>
</reference>
<name>A0ABU9QQT2_9BURK</name>
<dbReference type="InterPro" id="IPR025375">
    <property type="entry name" value="DUF4365"/>
</dbReference>
<keyword evidence="1" id="KW-0802">TPR repeat</keyword>
<dbReference type="RefSeq" id="WP_233472160.1">
    <property type="nucleotide sequence ID" value="NZ_CAJHCS010000050.1"/>
</dbReference>
<evidence type="ECO:0000313" key="5">
    <source>
        <dbReference type="Proteomes" id="UP001494588"/>
    </source>
</evidence>
<protein>
    <submittedName>
        <fullName evidence="4">Tetratricopeptide repeat protein</fullName>
    </submittedName>
</protein>
<feature type="repeat" description="TPR" evidence="1">
    <location>
        <begin position="338"/>
        <end position="371"/>
    </location>
</feature>
<evidence type="ECO:0000259" key="3">
    <source>
        <dbReference type="Pfam" id="PF14280"/>
    </source>
</evidence>
<evidence type="ECO:0000256" key="1">
    <source>
        <dbReference type="PROSITE-ProRule" id="PRU00339"/>
    </source>
</evidence>
<feature type="region of interest" description="Disordered" evidence="2">
    <location>
        <begin position="1"/>
        <end position="41"/>
    </location>
</feature>
<keyword evidence="5" id="KW-1185">Reference proteome</keyword>
<dbReference type="InterPro" id="IPR011990">
    <property type="entry name" value="TPR-like_helical_dom_sf"/>
</dbReference>
<dbReference type="Pfam" id="PF14280">
    <property type="entry name" value="DUF4365"/>
    <property type="match status" value="1"/>
</dbReference>
<dbReference type="Gene3D" id="1.25.40.10">
    <property type="entry name" value="Tetratricopeptide repeat domain"/>
    <property type="match status" value="2"/>
</dbReference>
<dbReference type="PANTHER" id="PTHR12558">
    <property type="entry name" value="CELL DIVISION CYCLE 16,23,27"/>
    <property type="match status" value="1"/>
</dbReference>
<dbReference type="SUPFAM" id="SSF48452">
    <property type="entry name" value="TPR-like"/>
    <property type="match status" value="1"/>
</dbReference>
<dbReference type="PANTHER" id="PTHR12558:SF13">
    <property type="entry name" value="CELL DIVISION CYCLE PROTEIN 27 HOMOLOG"/>
    <property type="match status" value="1"/>
</dbReference>
<gene>
    <name evidence="4" type="ORF">V4C55_39690</name>
</gene>
<dbReference type="Proteomes" id="UP001494588">
    <property type="component" value="Unassembled WGS sequence"/>
</dbReference>
<feature type="domain" description="DUF4365" evidence="3">
    <location>
        <begin position="56"/>
        <end position="191"/>
    </location>
</feature>
<dbReference type="SMART" id="SM00028">
    <property type="entry name" value="TPR"/>
    <property type="match status" value="6"/>
</dbReference>
<dbReference type="Pfam" id="PF13432">
    <property type="entry name" value="TPR_16"/>
    <property type="match status" value="1"/>
</dbReference>
<dbReference type="EMBL" id="JAZHGC010000062">
    <property type="protein sequence ID" value="MEM5291852.1"/>
    <property type="molecule type" value="Genomic_DNA"/>
</dbReference>
<organism evidence="4 5">
    <name type="scientific">Paraburkholderia sabiae</name>
    <dbReference type="NCBI Taxonomy" id="273251"/>
    <lineage>
        <taxon>Bacteria</taxon>
        <taxon>Pseudomonadati</taxon>
        <taxon>Pseudomonadota</taxon>
        <taxon>Betaproteobacteria</taxon>
        <taxon>Burkholderiales</taxon>
        <taxon>Burkholderiaceae</taxon>
        <taxon>Paraburkholderia</taxon>
    </lineage>
</organism>
<dbReference type="InterPro" id="IPR019734">
    <property type="entry name" value="TPR_rpt"/>
</dbReference>
<proteinExistence type="predicted"/>
<feature type="repeat" description="TPR" evidence="1">
    <location>
        <begin position="592"/>
        <end position="625"/>
    </location>
</feature>
<feature type="repeat" description="TPR" evidence="1">
    <location>
        <begin position="372"/>
        <end position="405"/>
    </location>
</feature>
<evidence type="ECO:0000256" key="2">
    <source>
        <dbReference type="SAM" id="MobiDB-lite"/>
    </source>
</evidence>
<accession>A0ABU9QQT2</accession>
<dbReference type="PROSITE" id="PS50005">
    <property type="entry name" value="TPR"/>
    <property type="match status" value="3"/>
</dbReference>
<comment type="caution">
    <text evidence="4">The sequence shown here is derived from an EMBL/GenBank/DDBJ whole genome shotgun (WGS) entry which is preliminary data.</text>
</comment>
<evidence type="ECO:0000313" key="4">
    <source>
        <dbReference type="EMBL" id="MEM5291852.1"/>
    </source>
</evidence>